<keyword evidence="1" id="KW-0812">Transmembrane</keyword>
<name>A0A6S7C3M7_9BURK</name>
<dbReference type="Proteomes" id="UP000494115">
    <property type="component" value="Unassembled WGS sequence"/>
</dbReference>
<feature type="transmembrane region" description="Helical" evidence="1">
    <location>
        <begin position="35"/>
        <end position="53"/>
    </location>
</feature>
<evidence type="ECO:0000313" key="2">
    <source>
        <dbReference type="EMBL" id="CAB3800630.1"/>
    </source>
</evidence>
<gene>
    <name evidence="2" type="ORF">LMG28138_04869</name>
</gene>
<keyword evidence="1" id="KW-1133">Transmembrane helix</keyword>
<keyword evidence="1" id="KW-0472">Membrane</keyword>
<dbReference type="EMBL" id="CADIKM010000038">
    <property type="protein sequence ID" value="CAB3800630.1"/>
    <property type="molecule type" value="Genomic_DNA"/>
</dbReference>
<dbReference type="AlphaFoldDB" id="A0A6S7C3M7"/>
<evidence type="ECO:0000313" key="3">
    <source>
        <dbReference type="Proteomes" id="UP000494115"/>
    </source>
</evidence>
<protein>
    <submittedName>
        <fullName evidence="2">Uncharacterized protein</fullName>
    </submittedName>
</protein>
<accession>A0A6S7C3M7</accession>
<proteinExistence type="predicted"/>
<evidence type="ECO:0000256" key="1">
    <source>
        <dbReference type="SAM" id="Phobius"/>
    </source>
</evidence>
<keyword evidence="3" id="KW-1185">Reference proteome</keyword>
<sequence length="67" mass="7395">MERGGSLPLRHRNLALANPILSVVVMPSTSSPFEYLIVFSIVFVAGVLTSIGLRQYGEKIRREAQHA</sequence>
<organism evidence="2 3">
    <name type="scientific">Pararobbsia alpina</name>
    <dbReference type="NCBI Taxonomy" id="621374"/>
    <lineage>
        <taxon>Bacteria</taxon>
        <taxon>Pseudomonadati</taxon>
        <taxon>Pseudomonadota</taxon>
        <taxon>Betaproteobacteria</taxon>
        <taxon>Burkholderiales</taxon>
        <taxon>Burkholderiaceae</taxon>
        <taxon>Pararobbsia</taxon>
    </lineage>
</organism>
<reference evidence="2 3" key="1">
    <citation type="submission" date="2020-04" db="EMBL/GenBank/DDBJ databases">
        <authorList>
            <person name="De Canck E."/>
        </authorList>
    </citation>
    <scope>NUCLEOTIDE SEQUENCE [LARGE SCALE GENOMIC DNA]</scope>
    <source>
        <strain evidence="2 3">LMG 28138</strain>
    </source>
</reference>
<dbReference type="RefSeq" id="WP_217478507.1">
    <property type="nucleotide sequence ID" value="NZ_CADIKM010000038.1"/>
</dbReference>